<dbReference type="InterPro" id="IPR000438">
    <property type="entry name" value="Acetyl_CoA_COase_Trfase_b_su"/>
</dbReference>
<keyword evidence="4 13" id="KW-0479">Metal-binding</keyword>
<dbReference type="PRINTS" id="PR01070">
    <property type="entry name" value="ACCCTRFRASEB"/>
</dbReference>
<evidence type="ECO:0000256" key="10">
    <source>
        <dbReference type="ARBA" id="ARBA00023098"/>
    </source>
</evidence>
<evidence type="ECO:0000256" key="3">
    <source>
        <dbReference type="ARBA" id="ARBA00022679"/>
    </source>
</evidence>
<dbReference type="Pfam" id="PF17848">
    <property type="entry name" value="Zn_ribbon_ACC"/>
    <property type="match status" value="1"/>
</dbReference>
<dbReference type="HAMAP" id="MF_01395">
    <property type="entry name" value="AcetylCoA_CT_beta"/>
    <property type="match status" value="1"/>
</dbReference>
<evidence type="ECO:0000256" key="9">
    <source>
        <dbReference type="ARBA" id="ARBA00022840"/>
    </source>
</evidence>
<keyword evidence="16" id="KW-1185">Reference proteome</keyword>
<dbReference type="SUPFAM" id="SSF52096">
    <property type="entry name" value="ClpP/crotonase"/>
    <property type="match status" value="1"/>
</dbReference>
<dbReference type="PROSITE" id="PS50980">
    <property type="entry name" value="COA_CT_NTER"/>
    <property type="match status" value="1"/>
</dbReference>
<reference evidence="16" key="1">
    <citation type="journal article" date="2019" name="Int. J. Syst. Evol. Microbiol.">
        <title>The Global Catalogue of Microorganisms (GCM) 10K type strain sequencing project: providing services to taxonomists for standard genome sequencing and annotation.</title>
        <authorList>
            <consortium name="The Broad Institute Genomics Platform"/>
            <consortium name="The Broad Institute Genome Sequencing Center for Infectious Disease"/>
            <person name="Wu L."/>
            <person name="Ma J."/>
        </authorList>
    </citation>
    <scope>NUCLEOTIDE SEQUENCE [LARGE SCALE GENOMIC DNA]</scope>
    <source>
        <strain evidence="16">CGMCC 1.12942</strain>
    </source>
</reference>
<gene>
    <name evidence="13 15" type="primary">accD</name>
    <name evidence="15" type="ORF">ACFQNG_03970</name>
</gene>
<comment type="caution">
    <text evidence="15">The sequence shown here is derived from an EMBL/GenBank/DDBJ whole genome shotgun (WGS) entry which is preliminary data.</text>
</comment>
<keyword evidence="6 13" id="KW-0863">Zinc-finger</keyword>
<dbReference type="Proteomes" id="UP001596500">
    <property type="component" value="Unassembled WGS sequence"/>
</dbReference>
<evidence type="ECO:0000256" key="7">
    <source>
        <dbReference type="ARBA" id="ARBA00022832"/>
    </source>
</evidence>
<evidence type="ECO:0000256" key="2">
    <source>
        <dbReference type="ARBA" id="ARBA00022516"/>
    </source>
</evidence>
<evidence type="ECO:0000313" key="16">
    <source>
        <dbReference type="Proteomes" id="UP001596500"/>
    </source>
</evidence>
<evidence type="ECO:0000256" key="1">
    <source>
        <dbReference type="ARBA" id="ARBA00004496"/>
    </source>
</evidence>
<keyword evidence="3 13" id="KW-0808">Transferase</keyword>
<comment type="catalytic activity">
    <reaction evidence="13">
        <text>N(6)-carboxybiotinyl-L-lysyl-[protein] + acetyl-CoA = N(6)-biotinyl-L-lysyl-[protein] + malonyl-CoA</text>
        <dbReference type="Rhea" id="RHEA:54728"/>
        <dbReference type="Rhea" id="RHEA-COMP:10505"/>
        <dbReference type="Rhea" id="RHEA-COMP:10506"/>
        <dbReference type="ChEBI" id="CHEBI:57288"/>
        <dbReference type="ChEBI" id="CHEBI:57384"/>
        <dbReference type="ChEBI" id="CHEBI:83144"/>
        <dbReference type="ChEBI" id="CHEBI:83145"/>
        <dbReference type="EC" id="2.1.3.15"/>
    </reaction>
</comment>
<dbReference type="EC" id="2.1.3.15" evidence="13"/>
<protein>
    <recommendedName>
        <fullName evidence="13">Acetyl-coenzyme A carboxylase carboxyl transferase subunit beta</fullName>
        <shortName evidence="13">ACCase subunit beta</shortName>
        <shortName evidence="13">Acetyl-CoA carboxylase carboxyltransferase subunit beta</shortName>
        <ecNumber evidence="13">2.1.3.15</ecNumber>
    </recommendedName>
</protein>
<feature type="domain" description="CoA carboxyltransferase N-terminal" evidence="14">
    <location>
        <begin position="23"/>
        <end position="277"/>
    </location>
</feature>
<keyword evidence="5 13" id="KW-0547">Nucleotide-binding</keyword>
<evidence type="ECO:0000256" key="6">
    <source>
        <dbReference type="ARBA" id="ARBA00022771"/>
    </source>
</evidence>
<comment type="cofactor">
    <cofactor evidence="13">
        <name>Zn(2+)</name>
        <dbReference type="ChEBI" id="CHEBI:29105"/>
    </cofactor>
    <text evidence="13">Binds 1 zinc ion per subunit.</text>
</comment>
<dbReference type="Gene3D" id="3.90.226.10">
    <property type="entry name" value="2-enoyl-CoA Hydratase, Chain A, domain 1"/>
    <property type="match status" value="1"/>
</dbReference>
<accession>A0ABW2RH39</accession>
<keyword evidence="13" id="KW-0963">Cytoplasm</keyword>
<comment type="subunit">
    <text evidence="13">Acetyl-CoA carboxylase is a heterohexamer composed of biotin carboxyl carrier protein (AccB), biotin carboxylase (AccC) and two subunits each of ACCase subunit alpha (AccA) and ACCase subunit beta (AccD).</text>
</comment>
<keyword evidence="15" id="KW-0436">Ligase</keyword>
<keyword evidence="9 13" id="KW-0067">ATP-binding</keyword>
<evidence type="ECO:0000256" key="8">
    <source>
        <dbReference type="ARBA" id="ARBA00022833"/>
    </source>
</evidence>
<dbReference type="GO" id="GO:0003989">
    <property type="term" value="F:acetyl-CoA carboxylase activity"/>
    <property type="evidence" value="ECO:0007669"/>
    <property type="project" value="UniProtKB-EC"/>
</dbReference>
<comment type="pathway">
    <text evidence="13">Lipid metabolism; malonyl-CoA biosynthesis; malonyl-CoA from acetyl-CoA: step 1/1.</text>
</comment>
<evidence type="ECO:0000256" key="11">
    <source>
        <dbReference type="ARBA" id="ARBA00023160"/>
    </source>
</evidence>
<feature type="binding site" evidence="13">
    <location>
        <position position="30"/>
    </location>
    <ligand>
        <name>Zn(2+)</name>
        <dbReference type="ChEBI" id="CHEBI:29105"/>
    </ligand>
</feature>
<keyword evidence="7 13" id="KW-0276">Fatty acid metabolism</keyword>
<keyword evidence="2 13" id="KW-0444">Lipid biosynthesis</keyword>
<dbReference type="NCBIfam" id="TIGR00515">
    <property type="entry name" value="accD"/>
    <property type="match status" value="1"/>
</dbReference>
<dbReference type="PANTHER" id="PTHR42995:SF5">
    <property type="entry name" value="ACETYL-COENZYME A CARBOXYLASE CARBOXYL TRANSFERASE SUBUNIT BETA, CHLOROPLASTIC"/>
    <property type="match status" value="1"/>
</dbReference>
<evidence type="ECO:0000259" key="14">
    <source>
        <dbReference type="PROSITE" id="PS50980"/>
    </source>
</evidence>
<evidence type="ECO:0000256" key="12">
    <source>
        <dbReference type="ARBA" id="ARBA00025280"/>
    </source>
</evidence>
<keyword evidence="10 13" id="KW-0443">Lipid metabolism</keyword>
<comment type="similarity">
    <text evidence="13">Belongs to the AccD/PCCB family.</text>
</comment>
<evidence type="ECO:0000313" key="15">
    <source>
        <dbReference type="EMBL" id="MFC7440317.1"/>
    </source>
</evidence>
<proteinExistence type="inferred from homology"/>
<feature type="zinc finger region" description="C4-type" evidence="13">
    <location>
        <begin position="27"/>
        <end position="49"/>
    </location>
</feature>
<keyword evidence="8 13" id="KW-0862">Zinc</keyword>
<dbReference type="InterPro" id="IPR011762">
    <property type="entry name" value="COA_CT_N"/>
</dbReference>
<dbReference type="EMBL" id="JBHTBW010000008">
    <property type="protein sequence ID" value="MFC7440317.1"/>
    <property type="molecule type" value="Genomic_DNA"/>
</dbReference>
<dbReference type="RefSeq" id="WP_379863572.1">
    <property type="nucleotide sequence ID" value="NZ_JBHTBW010000008.1"/>
</dbReference>
<name>A0ABW2RH39_9BACL</name>
<comment type="function">
    <text evidence="12 13">Component of the acetyl coenzyme A carboxylase (ACC) complex. Biotin carboxylase (BC) catalyzes the carboxylation of biotin on its carrier protein (BCCP) and then the CO(2) group is transferred by the transcarboxylase to acetyl-CoA to form malonyl-CoA.</text>
</comment>
<dbReference type="InterPro" id="IPR029045">
    <property type="entry name" value="ClpP/crotonase-like_dom_sf"/>
</dbReference>
<dbReference type="PANTHER" id="PTHR42995">
    <property type="entry name" value="ACETYL-COENZYME A CARBOXYLASE CARBOXYL TRANSFERASE SUBUNIT BETA, CHLOROPLASTIC"/>
    <property type="match status" value="1"/>
</dbReference>
<keyword evidence="11 13" id="KW-0275">Fatty acid biosynthesis</keyword>
<sequence length="277" mass="30457">MAKAKKEVFPQGPNKKKDIPEGIVQKCGNCAAIILEKELEKNLKVCKACGYHFVLTAAERIRYTVDDHSFSEFDHDLISVDPLGFPQYKSKLELDMKTTGLNEAIVTGEAKIDGHPVILGVMDSRFRMGSMGAVVGEKIVRACEQAMNKCYPFILFSASGGARMQEGIVSLMQMAKTSAALEMLDRQGILFISVLTYPTTGGVAASFAALGDINLSEPGALIGFAGRRVIEQTVRQRLPDDFQTAEFLLAKGQLDQVVNRIMMRETLGKILNLHKKR</sequence>
<feature type="binding site" evidence="13">
    <location>
        <position position="49"/>
    </location>
    <ligand>
        <name>Zn(2+)</name>
        <dbReference type="ChEBI" id="CHEBI:29105"/>
    </ligand>
</feature>
<feature type="binding site" evidence="13">
    <location>
        <position position="27"/>
    </location>
    <ligand>
        <name>Zn(2+)</name>
        <dbReference type="ChEBI" id="CHEBI:29105"/>
    </ligand>
</feature>
<dbReference type="InterPro" id="IPR041010">
    <property type="entry name" value="Znf-ACC"/>
</dbReference>
<feature type="binding site" evidence="13">
    <location>
        <position position="46"/>
    </location>
    <ligand>
        <name>Zn(2+)</name>
        <dbReference type="ChEBI" id="CHEBI:29105"/>
    </ligand>
</feature>
<evidence type="ECO:0000256" key="4">
    <source>
        <dbReference type="ARBA" id="ARBA00022723"/>
    </source>
</evidence>
<comment type="subcellular location">
    <subcellularLocation>
        <location evidence="1 13">Cytoplasm</location>
    </subcellularLocation>
</comment>
<evidence type="ECO:0000256" key="5">
    <source>
        <dbReference type="ARBA" id="ARBA00022741"/>
    </source>
</evidence>
<organism evidence="15 16">
    <name type="scientific">Laceyella putida</name>
    <dbReference type="NCBI Taxonomy" id="110101"/>
    <lineage>
        <taxon>Bacteria</taxon>
        <taxon>Bacillati</taxon>
        <taxon>Bacillota</taxon>
        <taxon>Bacilli</taxon>
        <taxon>Bacillales</taxon>
        <taxon>Thermoactinomycetaceae</taxon>
        <taxon>Laceyella</taxon>
    </lineage>
</organism>
<evidence type="ECO:0000256" key="13">
    <source>
        <dbReference type="HAMAP-Rule" id="MF_01395"/>
    </source>
</evidence>
<dbReference type="InterPro" id="IPR034733">
    <property type="entry name" value="AcCoA_carboxyl_beta"/>
</dbReference>
<dbReference type="Pfam" id="PF01039">
    <property type="entry name" value="Carboxyl_trans"/>
    <property type="match status" value="1"/>
</dbReference>